<evidence type="ECO:0000259" key="3">
    <source>
        <dbReference type="Pfam" id="PF08338"/>
    </source>
</evidence>
<gene>
    <name evidence="4" type="ORF">ATL42_0741</name>
</gene>
<dbReference type="InterPro" id="IPR013549">
    <property type="entry name" value="DUF1731"/>
</dbReference>
<comment type="similarity">
    <text evidence="1">Belongs to the NAD(P)-dependent epimerase/dehydratase family. SDR39U1 subfamily.</text>
</comment>
<dbReference type="Pfam" id="PF08338">
    <property type="entry name" value="DUF1731"/>
    <property type="match status" value="1"/>
</dbReference>
<dbReference type="PANTHER" id="PTHR11092">
    <property type="entry name" value="SUGAR NUCLEOTIDE EPIMERASE RELATED"/>
    <property type="match status" value="1"/>
</dbReference>
<dbReference type="Gene3D" id="3.40.50.720">
    <property type="entry name" value="NAD(P)-binding Rossmann-like Domain"/>
    <property type="match status" value="1"/>
</dbReference>
<evidence type="ECO:0000259" key="2">
    <source>
        <dbReference type="Pfam" id="PF01370"/>
    </source>
</evidence>
<dbReference type="EMBL" id="PDJG01000001">
    <property type="protein sequence ID" value="PFG32889.1"/>
    <property type="molecule type" value="Genomic_DNA"/>
</dbReference>
<protein>
    <recommendedName>
        <fullName evidence="6">TIGR01777 family protein</fullName>
    </recommendedName>
</protein>
<dbReference type="Pfam" id="PF01370">
    <property type="entry name" value="Epimerase"/>
    <property type="match status" value="1"/>
</dbReference>
<dbReference type="InterPro" id="IPR001509">
    <property type="entry name" value="Epimerase_deHydtase"/>
</dbReference>
<dbReference type="Proteomes" id="UP000225548">
    <property type="component" value="Unassembled WGS sequence"/>
</dbReference>
<evidence type="ECO:0000313" key="4">
    <source>
        <dbReference type="EMBL" id="PFG32889.1"/>
    </source>
</evidence>
<dbReference type="InterPro" id="IPR036291">
    <property type="entry name" value="NAD(P)-bd_dom_sf"/>
</dbReference>
<evidence type="ECO:0000256" key="1">
    <source>
        <dbReference type="ARBA" id="ARBA00009353"/>
    </source>
</evidence>
<proteinExistence type="inferred from homology"/>
<evidence type="ECO:0000313" key="5">
    <source>
        <dbReference type="Proteomes" id="UP000225548"/>
    </source>
</evidence>
<dbReference type="SUPFAM" id="SSF51735">
    <property type="entry name" value="NAD(P)-binding Rossmann-fold domains"/>
    <property type="match status" value="1"/>
</dbReference>
<sequence>MPELVDSRQTIVVAGSSGLIGTALVRALRADGHTVRTLVRGPATTASQTSWDPAGGHLPSDALDGADAVVNLAGAGVADHRWTESYRTTILDSRVSTTSLLAQALSVIEHPAPVLVQASAIGIYGERGDEVLTETSARGDGFLADVVEQWEAATTVASEAGVRVALARSGIVMSPTGGALAKQLPLVRLGLGGRLGSGKQFWSWITLEDEVRALRHLIAAPVSGPVNLTAPEPARNAAIMAALGAAFHRPTILPVPAFALKIALGDFSSEILGSQRVVPAALMQSGFRFSHPTFDAAASWLRPRS</sequence>
<feature type="domain" description="DUF1731" evidence="3">
    <location>
        <begin position="255"/>
        <end position="300"/>
    </location>
</feature>
<keyword evidence="5" id="KW-1185">Reference proteome</keyword>
<dbReference type="NCBIfam" id="TIGR01777">
    <property type="entry name" value="yfcH"/>
    <property type="match status" value="1"/>
</dbReference>
<organism evidence="4 5">
    <name type="scientific">Sanguibacter antarcticus</name>
    <dbReference type="NCBI Taxonomy" id="372484"/>
    <lineage>
        <taxon>Bacteria</taxon>
        <taxon>Bacillati</taxon>
        <taxon>Actinomycetota</taxon>
        <taxon>Actinomycetes</taxon>
        <taxon>Micrococcales</taxon>
        <taxon>Sanguibacteraceae</taxon>
        <taxon>Sanguibacter</taxon>
    </lineage>
</organism>
<dbReference type="RefSeq" id="WP_098454191.1">
    <property type="nucleotide sequence ID" value="NZ_PDJG01000001.1"/>
</dbReference>
<dbReference type="InterPro" id="IPR010099">
    <property type="entry name" value="SDR39U1"/>
</dbReference>
<dbReference type="AlphaFoldDB" id="A0A2A9E3W8"/>
<name>A0A2A9E3W8_9MICO</name>
<accession>A0A2A9E3W8</accession>
<feature type="domain" description="NAD-dependent epimerase/dehydratase" evidence="2">
    <location>
        <begin position="11"/>
        <end position="225"/>
    </location>
</feature>
<evidence type="ECO:0008006" key="6">
    <source>
        <dbReference type="Google" id="ProtNLM"/>
    </source>
</evidence>
<dbReference type="PANTHER" id="PTHR11092:SF0">
    <property type="entry name" value="EPIMERASE FAMILY PROTEIN SDR39U1"/>
    <property type="match status" value="1"/>
</dbReference>
<dbReference type="OrthoDB" id="9801773at2"/>
<comment type="caution">
    <text evidence="4">The sequence shown here is derived from an EMBL/GenBank/DDBJ whole genome shotgun (WGS) entry which is preliminary data.</text>
</comment>
<reference evidence="4 5" key="1">
    <citation type="submission" date="2017-10" db="EMBL/GenBank/DDBJ databases">
        <title>Sequencing the genomes of 1000 actinobacteria strains.</title>
        <authorList>
            <person name="Klenk H.-P."/>
        </authorList>
    </citation>
    <scope>NUCLEOTIDE SEQUENCE [LARGE SCALE GENOMIC DNA]</scope>
    <source>
        <strain evidence="4 5">DSM 18966</strain>
    </source>
</reference>